<keyword evidence="8" id="KW-0256">Endoplasmic reticulum</keyword>
<keyword evidence="9" id="KW-0492">Microsome</keyword>
<dbReference type="Proteomes" id="UP000838878">
    <property type="component" value="Chromosome 10"/>
</dbReference>
<dbReference type="GO" id="GO:0020037">
    <property type="term" value="F:heme binding"/>
    <property type="evidence" value="ECO:0007669"/>
    <property type="project" value="InterPro"/>
</dbReference>
<evidence type="ECO:0000256" key="9">
    <source>
        <dbReference type="ARBA" id="ARBA00022848"/>
    </source>
</evidence>
<evidence type="ECO:0000256" key="11">
    <source>
        <dbReference type="ARBA" id="ARBA00023004"/>
    </source>
</evidence>
<keyword evidence="19" id="KW-1185">Reference proteome</keyword>
<sequence>MIVLYPVFAVIGLVLYLFYYKITKNNNYWEKRKVPHLKPLPFFGNYREYILLKKYGPHVAQDICQHFPHESYIGAYYGTDPALIIQDPNIIKLVMTKDFYFFNHREVSKYTHKEVITQNMFFSGGDRWKVLRQNMTALFTSSKIKNMFYLIENCATSLDNVLSHEVKMKKTIEVKSLLARYTMDCIGTCAFGIHTGTLESHSKTNPFSVIGEKLFDTSNYGGFRLITRTMWPEIFYGLRLQLFPESINTFFKSLLTDVFKCRQYKASSRNDFVDLVLNWKNKKYLVGDSISNMKSGECKRESAELEIDDTLLIGFCVLLFAAGFETTSTTTSLLLFELSKNQKAQTKVIEEVDDYFQRHNGKIEFECINEMPYLQACIDETLRLYPVLGTITREVEEKYVLPTGLRLEKGMRIHIPVYHLHHDPQYFPEPETFRPERFFGDEKKNIKPFTYMPFGEGPRICIGLRFAKMPMVAGLLTIFRNYEIKLGEKMAKNVSFEPRVIVTQPIGGIHLDFIRRSQ</sequence>
<keyword evidence="10 16" id="KW-0560">Oxidoreductase</keyword>
<reference evidence="18" key="1">
    <citation type="submission" date="2021-12" db="EMBL/GenBank/DDBJ databases">
        <authorList>
            <person name="Martin H S."/>
        </authorList>
    </citation>
    <scope>NUCLEOTIDE SEQUENCE</scope>
</reference>
<keyword evidence="11 15" id="KW-0408">Iron</keyword>
<feature type="non-terminal residue" evidence="18">
    <location>
        <position position="518"/>
    </location>
</feature>
<dbReference type="OrthoDB" id="2789670at2759"/>
<evidence type="ECO:0000256" key="12">
    <source>
        <dbReference type="ARBA" id="ARBA00023033"/>
    </source>
</evidence>
<dbReference type="GO" id="GO:0005789">
    <property type="term" value="C:endoplasmic reticulum membrane"/>
    <property type="evidence" value="ECO:0007669"/>
    <property type="project" value="UniProtKB-SubCell"/>
</dbReference>
<evidence type="ECO:0000256" key="2">
    <source>
        <dbReference type="ARBA" id="ARBA00004174"/>
    </source>
</evidence>
<dbReference type="EMBL" id="OV170230">
    <property type="protein sequence ID" value="CAH0714940.1"/>
    <property type="molecule type" value="Genomic_DNA"/>
</dbReference>
<organism evidence="18 19">
    <name type="scientific">Brenthis ino</name>
    <name type="common">lesser marbled fritillary</name>
    <dbReference type="NCBI Taxonomy" id="405034"/>
    <lineage>
        <taxon>Eukaryota</taxon>
        <taxon>Metazoa</taxon>
        <taxon>Ecdysozoa</taxon>
        <taxon>Arthropoda</taxon>
        <taxon>Hexapoda</taxon>
        <taxon>Insecta</taxon>
        <taxon>Pterygota</taxon>
        <taxon>Neoptera</taxon>
        <taxon>Endopterygota</taxon>
        <taxon>Lepidoptera</taxon>
        <taxon>Glossata</taxon>
        <taxon>Ditrysia</taxon>
        <taxon>Papilionoidea</taxon>
        <taxon>Nymphalidae</taxon>
        <taxon>Heliconiinae</taxon>
        <taxon>Argynnini</taxon>
        <taxon>Brenthis</taxon>
    </lineage>
</organism>
<evidence type="ECO:0000256" key="7">
    <source>
        <dbReference type="ARBA" id="ARBA00022723"/>
    </source>
</evidence>
<dbReference type="InterPro" id="IPR036396">
    <property type="entry name" value="Cyt_P450_sf"/>
</dbReference>
<evidence type="ECO:0000313" key="19">
    <source>
        <dbReference type="Proteomes" id="UP000838878"/>
    </source>
</evidence>
<dbReference type="Pfam" id="PF00067">
    <property type="entry name" value="p450"/>
    <property type="match status" value="1"/>
</dbReference>
<evidence type="ECO:0000256" key="4">
    <source>
        <dbReference type="ARBA" id="ARBA00010617"/>
    </source>
</evidence>
<keyword evidence="7 15" id="KW-0479">Metal-binding</keyword>
<keyword evidence="12 16" id="KW-0503">Monooxygenase</keyword>
<dbReference type="FunFam" id="1.10.630.10:FF:000042">
    <property type="entry name" value="Cytochrome P450"/>
    <property type="match status" value="1"/>
</dbReference>
<dbReference type="CDD" id="cd11056">
    <property type="entry name" value="CYP6-like"/>
    <property type="match status" value="1"/>
</dbReference>
<accession>A0A8J9V8W7</accession>
<evidence type="ECO:0000256" key="5">
    <source>
        <dbReference type="ARBA" id="ARBA00012109"/>
    </source>
</evidence>
<dbReference type="Gene3D" id="1.10.630.10">
    <property type="entry name" value="Cytochrome P450"/>
    <property type="match status" value="1"/>
</dbReference>
<dbReference type="SUPFAM" id="SSF48264">
    <property type="entry name" value="Cytochrome P450"/>
    <property type="match status" value="1"/>
</dbReference>
<keyword evidence="13 17" id="KW-0472">Membrane</keyword>
<evidence type="ECO:0000256" key="1">
    <source>
        <dbReference type="ARBA" id="ARBA00001971"/>
    </source>
</evidence>
<gene>
    <name evidence="18" type="ORF">BINO364_LOCUS1938</name>
</gene>
<dbReference type="PANTHER" id="PTHR24292:SF45">
    <property type="entry name" value="CYTOCHROME P450 6G1-RELATED"/>
    <property type="match status" value="1"/>
</dbReference>
<dbReference type="InterPro" id="IPR050476">
    <property type="entry name" value="Insect_CytP450_Detox"/>
</dbReference>
<dbReference type="PRINTS" id="PR00463">
    <property type="entry name" value="EP450I"/>
</dbReference>
<dbReference type="AlphaFoldDB" id="A0A8J9V8W7"/>
<name>A0A8J9V8W7_9NEOP</name>
<feature type="transmembrane region" description="Helical" evidence="17">
    <location>
        <begin position="6"/>
        <end position="23"/>
    </location>
</feature>
<evidence type="ECO:0000313" key="18">
    <source>
        <dbReference type="EMBL" id="CAH0714940.1"/>
    </source>
</evidence>
<dbReference type="PRINTS" id="PR00385">
    <property type="entry name" value="P450"/>
</dbReference>
<keyword evidence="6 15" id="KW-0349">Heme</keyword>
<protein>
    <recommendedName>
        <fullName evidence="5">unspecific monooxygenase</fullName>
        <ecNumber evidence="5">1.14.14.1</ecNumber>
    </recommendedName>
</protein>
<dbReference type="PANTHER" id="PTHR24292">
    <property type="entry name" value="CYTOCHROME P450"/>
    <property type="match status" value="1"/>
</dbReference>
<keyword evidence="17" id="KW-0812">Transmembrane</keyword>
<evidence type="ECO:0000256" key="17">
    <source>
        <dbReference type="SAM" id="Phobius"/>
    </source>
</evidence>
<evidence type="ECO:0000256" key="6">
    <source>
        <dbReference type="ARBA" id="ARBA00022617"/>
    </source>
</evidence>
<comment type="catalytic activity">
    <reaction evidence="14">
        <text>an organic molecule + reduced [NADPH--hemoprotein reductase] + O2 = an alcohol + oxidized [NADPH--hemoprotein reductase] + H2O + H(+)</text>
        <dbReference type="Rhea" id="RHEA:17149"/>
        <dbReference type="Rhea" id="RHEA-COMP:11964"/>
        <dbReference type="Rhea" id="RHEA-COMP:11965"/>
        <dbReference type="ChEBI" id="CHEBI:15377"/>
        <dbReference type="ChEBI" id="CHEBI:15378"/>
        <dbReference type="ChEBI" id="CHEBI:15379"/>
        <dbReference type="ChEBI" id="CHEBI:30879"/>
        <dbReference type="ChEBI" id="CHEBI:57618"/>
        <dbReference type="ChEBI" id="CHEBI:58210"/>
        <dbReference type="ChEBI" id="CHEBI:142491"/>
        <dbReference type="EC" id="1.14.14.1"/>
    </reaction>
</comment>
<proteinExistence type="inferred from homology"/>
<evidence type="ECO:0000256" key="10">
    <source>
        <dbReference type="ARBA" id="ARBA00023002"/>
    </source>
</evidence>
<dbReference type="InterPro" id="IPR002401">
    <property type="entry name" value="Cyt_P450_E_grp-I"/>
</dbReference>
<evidence type="ECO:0000256" key="8">
    <source>
        <dbReference type="ARBA" id="ARBA00022824"/>
    </source>
</evidence>
<evidence type="ECO:0000256" key="13">
    <source>
        <dbReference type="ARBA" id="ARBA00023136"/>
    </source>
</evidence>
<dbReference type="InterPro" id="IPR017972">
    <property type="entry name" value="Cyt_P450_CS"/>
</dbReference>
<dbReference type="GO" id="GO:0005506">
    <property type="term" value="F:iron ion binding"/>
    <property type="evidence" value="ECO:0007669"/>
    <property type="project" value="InterPro"/>
</dbReference>
<dbReference type="InterPro" id="IPR001128">
    <property type="entry name" value="Cyt_P450"/>
</dbReference>
<evidence type="ECO:0000256" key="3">
    <source>
        <dbReference type="ARBA" id="ARBA00004406"/>
    </source>
</evidence>
<comment type="similarity">
    <text evidence="4 16">Belongs to the cytochrome P450 family.</text>
</comment>
<keyword evidence="17" id="KW-1133">Transmembrane helix</keyword>
<evidence type="ECO:0000256" key="15">
    <source>
        <dbReference type="PIRSR" id="PIRSR602401-1"/>
    </source>
</evidence>
<comment type="cofactor">
    <cofactor evidence="1 15">
        <name>heme</name>
        <dbReference type="ChEBI" id="CHEBI:30413"/>
    </cofactor>
</comment>
<dbReference type="PROSITE" id="PS00086">
    <property type="entry name" value="CYTOCHROME_P450"/>
    <property type="match status" value="1"/>
</dbReference>
<evidence type="ECO:0000256" key="16">
    <source>
        <dbReference type="RuleBase" id="RU000461"/>
    </source>
</evidence>
<comment type="subcellular location">
    <subcellularLocation>
        <location evidence="3">Endoplasmic reticulum membrane</location>
        <topology evidence="3">Peripheral membrane protein</topology>
    </subcellularLocation>
    <subcellularLocation>
        <location evidence="2">Microsome membrane</location>
        <topology evidence="2">Peripheral membrane protein</topology>
    </subcellularLocation>
</comment>
<feature type="binding site" description="axial binding residue" evidence="15">
    <location>
        <position position="461"/>
    </location>
    <ligand>
        <name>heme</name>
        <dbReference type="ChEBI" id="CHEBI:30413"/>
    </ligand>
    <ligandPart>
        <name>Fe</name>
        <dbReference type="ChEBI" id="CHEBI:18248"/>
    </ligandPart>
</feature>
<dbReference type="GO" id="GO:0016712">
    <property type="term" value="F:oxidoreductase activity, acting on paired donors, with incorporation or reduction of molecular oxygen, reduced flavin or flavoprotein as one donor, and incorporation of one atom of oxygen"/>
    <property type="evidence" value="ECO:0007669"/>
    <property type="project" value="UniProtKB-EC"/>
</dbReference>
<dbReference type="EC" id="1.14.14.1" evidence="5"/>
<evidence type="ECO:0000256" key="14">
    <source>
        <dbReference type="ARBA" id="ARBA00047827"/>
    </source>
</evidence>